<dbReference type="EMBL" id="JAPZPY010000001">
    <property type="protein sequence ID" value="MCZ8377647.1"/>
    <property type="molecule type" value="Genomic_DNA"/>
</dbReference>
<evidence type="ECO:0000313" key="2">
    <source>
        <dbReference type="EMBL" id="MCZ8377647.1"/>
    </source>
</evidence>
<evidence type="ECO:0000313" key="3">
    <source>
        <dbReference type="Proteomes" id="UP001142153"/>
    </source>
</evidence>
<dbReference type="Pfam" id="PF12728">
    <property type="entry name" value="HTH_17"/>
    <property type="match status" value="1"/>
</dbReference>
<feature type="domain" description="Helix-turn-helix" evidence="1">
    <location>
        <begin position="3"/>
        <end position="42"/>
    </location>
</feature>
<protein>
    <submittedName>
        <fullName evidence="2">Helix-turn-helix domain-containing protein</fullName>
    </submittedName>
</protein>
<dbReference type="InterPro" id="IPR009061">
    <property type="entry name" value="DNA-bd_dom_put_sf"/>
</dbReference>
<dbReference type="InterPro" id="IPR010093">
    <property type="entry name" value="SinI_DNA-bd"/>
</dbReference>
<dbReference type="NCBIfam" id="TIGR01764">
    <property type="entry name" value="excise"/>
    <property type="match status" value="1"/>
</dbReference>
<organism evidence="2 3">
    <name type="scientific">Mycobacterium hippophais</name>
    <dbReference type="NCBI Taxonomy" id="3016340"/>
    <lineage>
        <taxon>Bacteria</taxon>
        <taxon>Bacillati</taxon>
        <taxon>Actinomycetota</taxon>
        <taxon>Actinomycetes</taxon>
        <taxon>Mycobacteriales</taxon>
        <taxon>Mycobacteriaceae</taxon>
        <taxon>Mycobacterium</taxon>
    </lineage>
</organism>
<sequence>MGAAYLSVSPRTLRRFIAHQQLAAYRVGRQWRVRIIDLDQVAKGTDRYW</sequence>
<reference evidence="2" key="1">
    <citation type="submission" date="2022-12" db="EMBL/GenBank/DDBJ databases">
        <authorList>
            <person name="Deng Y."/>
            <person name="Zhang Y.-Q."/>
        </authorList>
    </citation>
    <scope>NUCLEOTIDE SEQUENCE</scope>
    <source>
        <strain evidence="2">CPCC 205372</strain>
    </source>
</reference>
<evidence type="ECO:0000259" key="1">
    <source>
        <dbReference type="Pfam" id="PF12728"/>
    </source>
</evidence>
<dbReference type="InterPro" id="IPR041657">
    <property type="entry name" value="HTH_17"/>
</dbReference>
<dbReference type="RefSeq" id="WP_269892508.1">
    <property type="nucleotide sequence ID" value="NZ_JAPZPY010000001.1"/>
</dbReference>
<keyword evidence="3" id="KW-1185">Reference proteome</keyword>
<dbReference type="SUPFAM" id="SSF46955">
    <property type="entry name" value="Putative DNA-binding domain"/>
    <property type="match status" value="1"/>
</dbReference>
<name>A0ABT4PM59_9MYCO</name>
<comment type="caution">
    <text evidence="2">The sequence shown here is derived from an EMBL/GenBank/DDBJ whole genome shotgun (WGS) entry which is preliminary data.</text>
</comment>
<gene>
    <name evidence="2" type="ORF">O6P37_02100</name>
</gene>
<dbReference type="Proteomes" id="UP001142153">
    <property type="component" value="Unassembled WGS sequence"/>
</dbReference>
<accession>A0ABT4PM59</accession>
<proteinExistence type="predicted"/>